<sequence length="153" mass="17445">MGEPSLRERAIRLLARRDHSRAELARKLAAHGPAEEVEAVLDRMTELDLQSDRRYAEAWVRAKAARYGATRLRSELARRGLDRDTIEEALAAECPAEEGGTELERARALWRGRFSCTPADAREWARQARFLHGRGFSTEVIRKLLKENHDEPA</sequence>
<evidence type="ECO:0000313" key="9">
    <source>
        <dbReference type="EMBL" id="TDN47349.1"/>
    </source>
</evidence>
<evidence type="ECO:0000256" key="4">
    <source>
        <dbReference type="ARBA" id="ARBA00022490"/>
    </source>
</evidence>
<feature type="domain" description="RecX third three-helical" evidence="7">
    <location>
        <begin position="102"/>
        <end position="145"/>
    </location>
</feature>
<dbReference type="InterPro" id="IPR053926">
    <property type="entry name" value="RecX_HTH_1st"/>
</dbReference>
<dbReference type="PANTHER" id="PTHR33602">
    <property type="entry name" value="REGULATORY PROTEIN RECX FAMILY PROTEIN"/>
    <property type="match status" value="1"/>
</dbReference>
<evidence type="ECO:0000259" key="7">
    <source>
        <dbReference type="Pfam" id="PF21981"/>
    </source>
</evidence>
<dbReference type="InterPro" id="IPR053925">
    <property type="entry name" value="RecX_HTH_3rd"/>
</dbReference>
<comment type="function">
    <text evidence="5">Modulates RecA activity.</text>
</comment>
<dbReference type="NCBIfam" id="NF001055">
    <property type="entry name" value="PRK00117.2-5"/>
    <property type="match status" value="1"/>
</dbReference>
<dbReference type="PANTHER" id="PTHR33602:SF1">
    <property type="entry name" value="REGULATORY PROTEIN RECX FAMILY PROTEIN"/>
    <property type="match status" value="1"/>
</dbReference>
<evidence type="ECO:0000259" key="8">
    <source>
        <dbReference type="Pfam" id="PF21982"/>
    </source>
</evidence>
<dbReference type="RefSeq" id="WP_133594187.1">
    <property type="nucleotide sequence ID" value="NZ_SNVV01000020.1"/>
</dbReference>
<dbReference type="InterPro" id="IPR003783">
    <property type="entry name" value="Regulatory_RecX"/>
</dbReference>
<accession>A0A4R6DS61</accession>
<feature type="domain" description="RecX second three-helical" evidence="6">
    <location>
        <begin position="51"/>
        <end position="90"/>
    </location>
</feature>
<comment type="caution">
    <text evidence="9">The sequence shown here is derived from an EMBL/GenBank/DDBJ whole genome shotgun (WGS) entry which is preliminary data.</text>
</comment>
<proteinExistence type="inferred from homology"/>
<dbReference type="Proteomes" id="UP000295129">
    <property type="component" value="Unassembled WGS sequence"/>
</dbReference>
<evidence type="ECO:0000259" key="6">
    <source>
        <dbReference type="Pfam" id="PF02631"/>
    </source>
</evidence>
<keyword evidence="4 5" id="KW-0963">Cytoplasm</keyword>
<name>A0A4R6DS61_9RHOO</name>
<dbReference type="InterPro" id="IPR036388">
    <property type="entry name" value="WH-like_DNA-bd_sf"/>
</dbReference>
<comment type="similarity">
    <text evidence="2 5">Belongs to the RecX family.</text>
</comment>
<dbReference type="GO" id="GO:0006282">
    <property type="term" value="P:regulation of DNA repair"/>
    <property type="evidence" value="ECO:0007669"/>
    <property type="project" value="UniProtKB-UniRule"/>
</dbReference>
<protein>
    <recommendedName>
        <fullName evidence="3 5">Regulatory protein RecX</fullName>
    </recommendedName>
</protein>
<evidence type="ECO:0000256" key="2">
    <source>
        <dbReference type="ARBA" id="ARBA00009695"/>
    </source>
</evidence>
<evidence type="ECO:0000313" key="10">
    <source>
        <dbReference type="Proteomes" id="UP000295129"/>
    </source>
</evidence>
<dbReference type="HAMAP" id="MF_01114">
    <property type="entry name" value="RecX"/>
    <property type="match status" value="1"/>
</dbReference>
<dbReference type="InterPro" id="IPR053924">
    <property type="entry name" value="RecX_HTH_2nd"/>
</dbReference>
<evidence type="ECO:0000256" key="1">
    <source>
        <dbReference type="ARBA" id="ARBA00004496"/>
    </source>
</evidence>
<dbReference type="OrthoDB" id="5295441at2"/>
<comment type="subcellular location">
    <subcellularLocation>
        <location evidence="1 5">Cytoplasm</location>
    </subcellularLocation>
</comment>
<dbReference type="AlphaFoldDB" id="A0A4R6DS61"/>
<keyword evidence="10" id="KW-1185">Reference proteome</keyword>
<evidence type="ECO:0000256" key="5">
    <source>
        <dbReference type="HAMAP-Rule" id="MF_01114"/>
    </source>
</evidence>
<reference evidence="9 10" key="1">
    <citation type="submission" date="2019-03" db="EMBL/GenBank/DDBJ databases">
        <title>Genomic Encyclopedia of Type Strains, Phase IV (KMG-IV): sequencing the most valuable type-strain genomes for metagenomic binning, comparative biology and taxonomic classification.</title>
        <authorList>
            <person name="Goeker M."/>
        </authorList>
    </citation>
    <scope>NUCLEOTIDE SEQUENCE [LARGE SCALE GENOMIC DNA]</scope>
    <source>
        <strain evidence="9 10">DSM 12121</strain>
    </source>
</reference>
<organism evidence="9 10">
    <name type="scientific">Azoarcus indigens</name>
    <dbReference type="NCBI Taxonomy" id="29545"/>
    <lineage>
        <taxon>Bacteria</taxon>
        <taxon>Pseudomonadati</taxon>
        <taxon>Pseudomonadota</taxon>
        <taxon>Betaproteobacteria</taxon>
        <taxon>Rhodocyclales</taxon>
        <taxon>Zoogloeaceae</taxon>
        <taxon>Azoarcus</taxon>
    </lineage>
</organism>
<dbReference type="EMBL" id="SNVV01000020">
    <property type="protein sequence ID" value="TDN47349.1"/>
    <property type="molecule type" value="Genomic_DNA"/>
</dbReference>
<evidence type="ECO:0000256" key="3">
    <source>
        <dbReference type="ARBA" id="ARBA00018111"/>
    </source>
</evidence>
<feature type="domain" description="RecX first three-helical" evidence="8">
    <location>
        <begin position="7"/>
        <end position="44"/>
    </location>
</feature>
<dbReference type="Pfam" id="PF02631">
    <property type="entry name" value="RecX_HTH2"/>
    <property type="match status" value="1"/>
</dbReference>
<dbReference type="Gene3D" id="1.10.10.10">
    <property type="entry name" value="Winged helix-like DNA-binding domain superfamily/Winged helix DNA-binding domain"/>
    <property type="match status" value="3"/>
</dbReference>
<dbReference type="Pfam" id="PF21981">
    <property type="entry name" value="RecX_HTH3"/>
    <property type="match status" value="1"/>
</dbReference>
<gene>
    <name evidence="5" type="primary">recX</name>
    <name evidence="9" type="ORF">C7389_12016</name>
</gene>
<dbReference type="GO" id="GO:0005737">
    <property type="term" value="C:cytoplasm"/>
    <property type="evidence" value="ECO:0007669"/>
    <property type="project" value="UniProtKB-SubCell"/>
</dbReference>
<dbReference type="Pfam" id="PF21982">
    <property type="entry name" value="RecX_HTH1"/>
    <property type="match status" value="1"/>
</dbReference>